<protein>
    <submittedName>
        <fullName evidence="4">Glyoxal oxidase-like protein</fullName>
    </submittedName>
</protein>
<dbReference type="SUPFAM" id="SSF50965">
    <property type="entry name" value="Galactose oxidase, central domain"/>
    <property type="match status" value="1"/>
</dbReference>
<name>A0AAE0P4D7_9PEZI</name>
<gene>
    <name evidence="4" type="ORF">B0H63DRAFT_498425</name>
</gene>
<keyword evidence="5" id="KW-1185">Reference proteome</keyword>
<organism evidence="4 5">
    <name type="scientific">Podospora didyma</name>
    <dbReference type="NCBI Taxonomy" id="330526"/>
    <lineage>
        <taxon>Eukaryota</taxon>
        <taxon>Fungi</taxon>
        <taxon>Dikarya</taxon>
        <taxon>Ascomycota</taxon>
        <taxon>Pezizomycotina</taxon>
        <taxon>Sordariomycetes</taxon>
        <taxon>Sordariomycetidae</taxon>
        <taxon>Sordariales</taxon>
        <taxon>Podosporaceae</taxon>
        <taxon>Podospora</taxon>
    </lineage>
</organism>
<accession>A0AAE0P4D7</accession>
<dbReference type="InterPro" id="IPR002889">
    <property type="entry name" value="WSC_carb-bd"/>
</dbReference>
<evidence type="ECO:0000256" key="2">
    <source>
        <dbReference type="SAM" id="SignalP"/>
    </source>
</evidence>
<dbReference type="InterPro" id="IPR037293">
    <property type="entry name" value="Gal_Oxidase_central_sf"/>
</dbReference>
<dbReference type="Pfam" id="PF01822">
    <property type="entry name" value="WSC"/>
    <property type="match status" value="5"/>
</dbReference>
<feature type="domain" description="WSC" evidence="3">
    <location>
        <begin position="35"/>
        <end position="128"/>
    </location>
</feature>
<dbReference type="InterPro" id="IPR009880">
    <property type="entry name" value="Glyoxal_oxidase_N"/>
</dbReference>
<dbReference type="AlphaFoldDB" id="A0AAE0P4D7"/>
<feature type="domain" description="WSC" evidence="3">
    <location>
        <begin position="413"/>
        <end position="506"/>
    </location>
</feature>
<proteinExistence type="predicted"/>
<keyword evidence="1 2" id="KW-0732">Signal</keyword>
<dbReference type="Pfam" id="PF07250">
    <property type="entry name" value="Glyoxal_oxid_N"/>
    <property type="match status" value="1"/>
</dbReference>
<dbReference type="InterPro" id="IPR013783">
    <property type="entry name" value="Ig-like_fold"/>
</dbReference>
<evidence type="ECO:0000259" key="3">
    <source>
        <dbReference type="PROSITE" id="PS51212"/>
    </source>
</evidence>
<dbReference type="InterPro" id="IPR015202">
    <property type="entry name" value="GO-like_E_set"/>
</dbReference>
<evidence type="ECO:0000313" key="5">
    <source>
        <dbReference type="Proteomes" id="UP001285441"/>
    </source>
</evidence>
<feature type="domain" description="WSC" evidence="3">
    <location>
        <begin position="287"/>
        <end position="378"/>
    </location>
</feature>
<dbReference type="EMBL" id="JAULSW010000001">
    <property type="protein sequence ID" value="KAK3393017.1"/>
    <property type="molecule type" value="Genomic_DNA"/>
</dbReference>
<dbReference type="Gene3D" id="2.130.10.80">
    <property type="entry name" value="Galactose oxidase/kelch, beta-propeller"/>
    <property type="match status" value="1"/>
</dbReference>
<feature type="chain" id="PRO_5041927643" evidence="2">
    <location>
        <begin position="25"/>
        <end position="1144"/>
    </location>
</feature>
<evidence type="ECO:0000313" key="4">
    <source>
        <dbReference type="EMBL" id="KAK3393017.1"/>
    </source>
</evidence>
<feature type="domain" description="WSC" evidence="3">
    <location>
        <begin position="523"/>
        <end position="620"/>
    </location>
</feature>
<comment type="caution">
    <text evidence="4">The sequence shown here is derived from an EMBL/GenBank/DDBJ whole genome shotgun (WGS) entry which is preliminary data.</text>
</comment>
<dbReference type="InterPro" id="IPR014756">
    <property type="entry name" value="Ig_E-set"/>
</dbReference>
<dbReference type="SUPFAM" id="SSF81296">
    <property type="entry name" value="E set domains"/>
    <property type="match status" value="1"/>
</dbReference>
<dbReference type="CDD" id="cd02851">
    <property type="entry name" value="E_set_GO_C"/>
    <property type="match status" value="1"/>
</dbReference>
<evidence type="ECO:0000256" key="1">
    <source>
        <dbReference type="ARBA" id="ARBA00022729"/>
    </source>
</evidence>
<dbReference type="SMART" id="SM00321">
    <property type="entry name" value="WSC"/>
    <property type="match status" value="5"/>
</dbReference>
<dbReference type="PROSITE" id="PS51212">
    <property type="entry name" value="WSC"/>
    <property type="match status" value="5"/>
</dbReference>
<dbReference type="Gene3D" id="2.60.40.10">
    <property type="entry name" value="Immunoglobulins"/>
    <property type="match status" value="1"/>
</dbReference>
<dbReference type="PANTHER" id="PTHR32208:SF105">
    <property type="entry name" value="COPPER RADICAL OXIDASE"/>
    <property type="match status" value="1"/>
</dbReference>
<feature type="domain" description="WSC" evidence="3">
    <location>
        <begin position="140"/>
        <end position="233"/>
    </location>
</feature>
<dbReference type="PANTHER" id="PTHR32208">
    <property type="entry name" value="SECRETED PROTEIN-RELATED"/>
    <property type="match status" value="1"/>
</dbReference>
<reference evidence="4" key="1">
    <citation type="journal article" date="2023" name="Mol. Phylogenet. Evol.">
        <title>Genome-scale phylogeny and comparative genomics of the fungal order Sordariales.</title>
        <authorList>
            <person name="Hensen N."/>
            <person name="Bonometti L."/>
            <person name="Westerberg I."/>
            <person name="Brannstrom I.O."/>
            <person name="Guillou S."/>
            <person name="Cros-Aarteil S."/>
            <person name="Calhoun S."/>
            <person name="Haridas S."/>
            <person name="Kuo A."/>
            <person name="Mondo S."/>
            <person name="Pangilinan J."/>
            <person name="Riley R."/>
            <person name="LaButti K."/>
            <person name="Andreopoulos B."/>
            <person name="Lipzen A."/>
            <person name="Chen C."/>
            <person name="Yan M."/>
            <person name="Daum C."/>
            <person name="Ng V."/>
            <person name="Clum A."/>
            <person name="Steindorff A."/>
            <person name="Ohm R.A."/>
            <person name="Martin F."/>
            <person name="Silar P."/>
            <person name="Natvig D.O."/>
            <person name="Lalanne C."/>
            <person name="Gautier V."/>
            <person name="Ament-Velasquez S.L."/>
            <person name="Kruys A."/>
            <person name="Hutchinson M.I."/>
            <person name="Powell A.J."/>
            <person name="Barry K."/>
            <person name="Miller A.N."/>
            <person name="Grigoriev I.V."/>
            <person name="Debuchy R."/>
            <person name="Gladieux P."/>
            <person name="Hiltunen Thoren M."/>
            <person name="Johannesson H."/>
        </authorList>
    </citation>
    <scope>NUCLEOTIDE SEQUENCE</scope>
    <source>
        <strain evidence="4">CBS 232.78</strain>
    </source>
</reference>
<dbReference type="InterPro" id="IPR011043">
    <property type="entry name" value="Gal_Oxase/kelch_b-propeller"/>
</dbReference>
<feature type="signal peptide" evidence="2">
    <location>
        <begin position="1"/>
        <end position="24"/>
    </location>
</feature>
<dbReference type="Pfam" id="PF09118">
    <property type="entry name" value="GO-like_E_set"/>
    <property type="match status" value="1"/>
</dbReference>
<sequence>MRSTQANTLFTSLLLSSSFSLSLAQLVVPATLPGSWAYQGCYTEVAGGRALNDGGYADGAAMTAQSCISYCSSRGFQWAGTEYSQECYCGSSKNAASVATTGCNMACSGDATQPCGAGGKLTVFYSSAPVGPQPNPGVNGYHHVGCYSEGTTGRTLTYGVGTIPGNTMTVALCTSACSSLNYAFAGVEYGGECYCGNSITNGGVPATGCSMLCNGNNTEICGGGNRLNVYSNQPVVSSSLSSTNVVTTSSSTSTSVATTATTVTTASTSTSVAPVPTGPVQPAAVANYVWYGCRTEATAMRALSAKTYADDTMTLETCQAFCTGYDYFGVEYARECYCGNSFNAGSVPAPPADCSFTCMGNPFEYCGAGNRLSVYVKSGVAPSVSSSSGTGTGTSTSVASTSSAAVTTGLPTGWSDQGCWIDGAQGRILPYQAPDNQALSLSSCAALCKNAGYSIAGAEYGVQCFCGNAIANGGVKTADTACSFNCPGNANQKCGAGDRLSIVSDGPPTIFAPPAPQTGGLGSWTYQGCVVDNVNDKRTFYWQSFFPNVMTPKLCLDKCAKYGYMAAGIEYGVECYCGDPANIAARGATFRPESECNVVCPGNSSAICGGGARLTTYFWTGTPFYSWTFPQDWRAGEYRNLITGPTIPLMTMETITGKVSFQSKWGTGPGAETGAYELDLSLVESSPATAFRTLHVKTDIFCAVGLILPDKVGRQLTVGGWSGDSTYGTRLYWPDGAPGVPGTHDWQENVEELKLQKGRWYPSAMIMANGTIMVIGGEVGSNAAAEPTIELLPPTGGGALRMEWLERTNPNNLYPFVCVLPTGGIFVAYWNEARILDEVTFNTVKTLPNAPGAVNDDQAGRTYPLEGTAVLLPQRWPYTQHLGILICGGSTEGVSNALDNCVSTFPEDANPTWVIERMPSFRVMPCMAPLPDGTYLIANGAMHGVAGFGLAEFPNLNALLYDPTKPYGSRITVMANTTIARLYHSEAITLLDGRVLISGSNPQDGKNPEEYRVEVFVPPYLLNGLPRPTFAITNKDWAYGQNTIPFTLGHTAQNGPITVTLLGSVSSTHGNSLGNRVIMPNMRCAGTSCSVDAPPNAHVCPPGWYQFFVLDGGVPAIGVYVRIGGDPASLGNWPNYSDFSVPGI</sequence>
<reference evidence="4" key="2">
    <citation type="submission" date="2023-06" db="EMBL/GenBank/DDBJ databases">
        <authorList>
            <consortium name="Lawrence Berkeley National Laboratory"/>
            <person name="Haridas S."/>
            <person name="Hensen N."/>
            <person name="Bonometti L."/>
            <person name="Westerberg I."/>
            <person name="Brannstrom I.O."/>
            <person name="Guillou S."/>
            <person name="Cros-Aarteil S."/>
            <person name="Calhoun S."/>
            <person name="Kuo A."/>
            <person name="Mondo S."/>
            <person name="Pangilinan J."/>
            <person name="Riley R."/>
            <person name="LaButti K."/>
            <person name="Andreopoulos B."/>
            <person name="Lipzen A."/>
            <person name="Chen C."/>
            <person name="Yanf M."/>
            <person name="Daum C."/>
            <person name="Ng V."/>
            <person name="Clum A."/>
            <person name="Steindorff A."/>
            <person name="Ohm R."/>
            <person name="Martin F."/>
            <person name="Silar P."/>
            <person name="Natvig D."/>
            <person name="Lalanne C."/>
            <person name="Gautier V."/>
            <person name="Ament-velasquez S.L."/>
            <person name="Kruys A."/>
            <person name="Hutchinson M.I."/>
            <person name="Powell A.J."/>
            <person name="Barry K."/>
            <person name="Miller A.N."/>
            <person name="Grigoriev I.V."/>
            <person name="Debuchy R."/>
            <person name="Gladieux P."/>
            <person name="Thoren M.H."/>
            <person name="Johannesson H."/>
        </authorList>
    </citation>
    <scope>NUCLEOTIDE SEQUENCE</scope>
    <source>
        <strain evidence="4">CBS 232.78</strain>
    </source>
</reference>
<dbReference type="Proteomes" id="UP001285441">
    <property type="component" value="Unassembled WGS sequence"/>
</dbReference>